<keyword evidence="4 10" id="KW-1003">Cell membrane</keyword>
<evidence type="ECO:0000256" key="5">
    <source>
        <dbReference type="ARBA" id="ARBA00022692"/>
    </source>
</evidence>
<gene>
    <name evidence="11" type="primary">secG</name>
    <name evidence="11" type="ORF">IAC85_05100</name>
</gene>
<comment type="caution">
    <text evidence="11">The sequence shown here is derived from an EMBL/GenBank/DDBJ whole genome shotgun (WGS) entry which is preliminary data.</text>
</comment>
<evidence type="ECO:0000256" key="10">
    <source>
        <dbReference type="RuleBase" id="RU365087"/>
    </source>
</evidence>
<dbReference type="AlphaFoldDB" id="A0A9D0Z268"/>
<protein>
    <recommendedName>
        <fullName evidence="10">Protein-export membrane protein SecG</fullName>
    </recommendedName>
</protein>
<dbReference type="GO" id="GO:0065002">
    <property type="term" value="P:intracellular protein transmembrane transport"/>
    <property type="evidence" value="ECO:0007669"/>
    <property type="project" value="TreeGrafter"/>
</dbReference>
<accession>A0A9D0Z268</accession>
<keyword evidence="9 10" id="KW-0472">Membrane</keyword>
<keyword evidence="5 10" id="KW-0812">Transmembrane</keyword>
<dbReference type="PANTHER" id="PTHR34182:SF1">
    <property type="entry name" value="PROTEIN-EXPORT MEMBRANE PROTEIN SECG"/>
    <property type="match status" value="1"/>
</dbReference>
<dbReference type="GO" id="GO:0015450">
    <property type="term" value="F:protein-transporting ATPase activity"/>
    <property type="evidence" value="ECO:0007669"/>
    <property type="project" value="UniProtKB-UniRule"/>
</dbReference>
<keyword evidence="7 10" id="KW-1133">Transmembrane helix</keyword>
<evidence type="ECO:0000256" key="7">
    <source>
        <dbReference type="ARBA" id="ARBA00022989"/>
    </source>
</evidence>
<dbReference type="GO" id="GO:0043952">
    <property type="term" value="P:protein transport by the Sec complex"/>
    <property type="evidence" value="ECO:0007669"/>
    <property type="project" value="TreeGrafter"/>
</dbReference>
<dbReference type="Pfam" id="PF03840">
    <property type="entry name" value="SecG"/>
    <property type="match status" value="1"/>
</dbReference>
<reference evidence="11" key="1">
    <citation type="submission" date="2020-10" db="EMBL/GenBank/DDBJ databases">
        <authorList>
            <person name="Gilroy R."/>
        </authorList>
    </citation>
    <scope>NUCLEOTIDE SEQUENCE</scope>
    <source>
        <strain evidence="11">CHK165-10780</strain>
    </source>
</reference>
<dbReference type="Proteomes" id="UP000886725">
    <property type="component" value="Unassembled WGS sequence"/>
</dbReference>
<evidence type="ECO:0000256" key="3">
    <source>
        <dbReference type="ARBA" id="ARBA00022448"/>
    </source>
</evidence>
<sequence>METVLIIISILLIAIVLLQSNKAEAASQIITGGNSDLFSKRKERGLELFISRLTMVLGLLFFGISLIAEFM</sequence>
<organism evidence="11 12">
    <name type="scientific">Candidatus Faecenecus gallistercoris</name>
    <dbReference type="NCBI Taxonomy" id="2840793"/>
    <lineage>
        <taxon>Bacteria</taxon>
        <taxon>Bacillati</taxon>
        <taxon>Bacillota</taxon>
        <taxon>Bacillota incertae sedis</taxon>
        <taxon>Candidatus Faecenecus</taxon>
    </lineage>
</organism>
<keyword evidence="8 10" id="KW-0811">Translocation</keyword>
<keyword evidence="6 10" id="KW-0653">Protein transport</keyword>
<comment type="function">
    <text evidence="10">Involved in protein export. Participates in an early event of protein translocation.</text>
</comment>
<evidence type="ECO:0000256" key="4">
    <source>
        <dbReference type="ARBA" id="ARBA00022475"/>
    </source>
</evidence>
<evidence type="ECO:0000313" key="12">
    <source>
        <dbReference type="Proteomes" id="UP000886725"/>
    </source>
</evidence>
<feature type="transmembrane region" description="Helical" evidence="10">
    <location>
        <begin position="49"/>
        <end position="68"/>
    </location>
</feature>
<dbReference type="PANTHER" id="PTHR34182">
    <property type="entry name" value="PROTEIN-EXPORT MEMBRANE PROTEIN SECG"/>
    <property type="match status" value="1"/>
</dbReference>
<evidence type="ECO:0000256" key="6">
    <source>
        <dbReference type="ARBA" id="ARBA00022927"/>
    </source>
</evidence>
<comment type="caution">
    <text evidence="10">Lacks conserved residue(s) required for the propagation of feature annotation.</text>
</comment>
<dbReference type="NCBIfam" id="TIGR00810">
    <property type="entry name" value="secG"/>
    <property type="match status" value="1"/>
</dbReference>
<evidence type="ECO:0000313" key="11">
    <source>
        <dbReference type="EMBL" id="HIQ65098.1"/>
    </source>
</evidence>
<dbReference type="InterPro" id="IPR004692">
    <property type="entry name" value="SecG"/>
</dbReference>
<dbReference type="GO" id="GO:0005886">
    <property type="term" value="C:plasma membrane"/>
    <property type="evidence" value="ECO:0007669"/>
    <property type="project" value="UniProtKB-SubCell"/>
</dbReference>
<evidence type="ECO:0000256" key="2">
    <source>
        <dbReference type="ARBA" id="ARBA00008445"/>
    </source>
</evidence>
<evidence type="ECO:0000256" key="8">
    <source>
        <dbReference type="ARBA" id="ARBA00023010"/>
    </source>
</evidence>
<dbReference type="EMBL" id="DVFU01000097">
    <property type="protein sequence ID" value="HIQ65098.1"/>
    <property type="molecule type" value="Genomic_DNA"/>
</dbReference>
<proteinExistence type="inferred from homology"/>
<comment type="subcellular location">
    <subcellularLocation>
        <location evidence="1 10">Cell membrane</location>
        <topology evidence="1 10">Multi-pass membrane protein</topology>
    </subcellularLocation>
</comment>
<comment type="similarity">
    <text evidence="2 10">Belongs to the SecG family.</text>
</comment>
<dbReference type="GO" id="GO:0009306">
    <property type="term" value="P:protein secretion"/>
    <property type="evidence" value="ECO:0007669"/>
    <property type="project" value="UniProtKB-UniRule"/>
</dbReference>
<reference evidence="11" key="2">
    <citation type="journal article" date="2021" name="PeerJ">
        <title>Extensive microbial diversity within the chicken gut microbiome revealed by metagenomics and culture.</title>
        <authorList>
            <person name="Gilroy R."/>
            <person name="Ravi A."/>
            <person name="Getino M."/>
            <person name="Pursley I."/>
            <person name="Horton D.L."/>
            <person name="Alikhan N.F."/>
            <person name="Baker D."/>
            <person name="Gharbi K."/>
            <person name="Hall N."/>
            <person name="Watson M."/>
            <person name="Adriaenssens E.M."/>
            <person name="Foster-Nyarko E."/>
            <person name="Jarju S."/>
            <person name="Secka A."/>
            <person name="Antonio M."/>
            <person name="Oren A."/>
            <person name="Chaudhuri R.R."/>
            <person name="La Ragione R."/>
            <person name="Hildebrand F."/>
            <person name="Pallen M.J."/>
        </authorList>
    </citation>
    <scope>NUCLEOTIDE SEQUENCE</scope>
    <source>
        <strain evidence="11">CHK165-10780</strain>
    </source>
</reference>
<evidence type="ECO:0000256" key="9">
    <source>
        <dbReference type="ARBA" id="ARBA00023136"/>
    </source>
</evidence>
<evidence type="ECO:0000256" key="1">
    <source>
        <dbReference type="ARBA" id="ARBA00004651"/>
    </source>
</evidence>
<name>A0A9D0Z268_9FIRM</name>
<keyword evidence="3 10" id="KW-0813">Transport</keyword>